<dbReference type="AlphaFoldDB" id="A0A8H2LKF9"/>
<comment type="caution">
    <text evidence="2">The sequence shown here is derived from an EMBL/GenBank/DDBJ whole genome shotgun (WGS) entry which is preliminary data.</text>
</comment>
<dbReference type="PANTHER" id="PTHR42834">
    <property type="entry name" value="ENDONUCLEASE/EXONUCLEASE/PHOSPHATASE FAMILY PROTEIN (AFU_ORTHOLOGUE AFUA_3G09210)"/>
    <property type="match status" value="1"/>
</dbReference>
<keyword evidence="2" id="KW-0255">Endonuclease</keyword>
<dbReference type="InterPro" id="IPR005135">
    <property type="entry name" value="Endo/exonuclease/phosphatase"/>
</dbReference>
<reference evidence="2 3" key="1">
    <citation type="submission" date="2019-08" db="EMBL/GenBank/DDBJ databases">
        <title>Genomes of Antarctic Bizionia species.</title>
        <authorList>
            <person name="Bowman J.P."/>
        </authorList>
    </citation>
    <scope>NUCLEOTIDE SEQUENCE [LARGE SCALE GENOMIC DNA]</scope>
    <source>
        <strain evidence="2 3">HFD</strain>
    </source>
</reference>
<keyword evidence="2" id="KW-0378">Hydrolase</keyword>
<evidence type="ECO:0000313" key="2">
    <source>
        <dbReference type="EMBL" id="TYB71784.1"/>
    </source>
</evidence>
<proteinExistence type="predicted"/>
<protein>
    <submittedName>
        <fullName evidence="2">Endonuclease</fullName>
    </submittedName>
</protein>
<dbReference type="GO" id="GO:0004519">
    <property type="term" value="F:endonuclease activity"/>
    <property type="evidence" value="ECO:0007669"/>
    <property type="project" value="UniProtKB-KW"/>
</dbReference>
<dbReference type="RefSeq" id="WP_148370620.1">
    <property type="nucleotide sequence ID" value="NZ_VSKM01000014.1"/>
</dbReference>
<keyword evidence="2" id="KW-0540">Nuclease</keyword>
<sequence>MRLNAFTTKLKKYTIAFYNIENLFDIYNDKVTRENDALQNATRRWTVRRYQNKIRKLSFAISNIGKEEAGIPPVIIGLAEVENEAVINDMVSLEYLNGYNYKCIHYNSPDVRGIDVALLYNADIFKVAYTKAYSLTLIDDLGMQEYTRDILLVSGLLDGLELHLIVNHWPSRRLGDKSSEYKRVIAANKVTEIISELKEKDPNAKIIIMGDFNDDPSSKSINQLVESHNLYNPMDTLLDLNRGTTMHYDAWNLFDQFLITPNLFERKKNALRFYKANIFDADFLKQQQGKDEGNPFRTYAGKRYLGGYSDHFPVYMTLTKT</sequence>
<dbReference type="Proteomes" id="UP000323324">
    <property type="component" value="Unassembled WGS sequence"/>
</dbReference>
<dbReference type="InterPro" id="IPR036691">
    <property type="entry name" value="Endo/exonu/phosph_ase_sf"/>
</dbReference>
<evidence type="ECO:0000259" key="1">
    <source>
        <dbReference type="Pfam" id="PF19580"/>
    </source>
</evidence>
<name>A0A8H2LKF9_9FLAO</name>
<gene>
    <name evidence="2" type="ORF">ES676_12275</name>
</gene>
<feature type="domain" description="Endonuclease/exonuclease/phosphatase" evidence="1">
    <location>
        <begin position="14"/>
        <end position="320"/>
    </location>
</feature>
<accession>A0A8H2LKF9</accession>
<dbReference type="Gene3D" id="3.60.10.10">
    <property type="entry name" value="Endonuclease/exonuclease/phosphatase"/>
    <property type="match status" value="1"/>
</dbReference>
<dbReference type="EMBL" id="VSKM01000014">
    <property type="protein sequence ID" value="TYB71784.1"/>
    <property type="molecule type" value="Genomic_DNA"/>
</dbReference>
<evidence type="ECO:0000313" key="3">
    <source>
        <dbReference type="Proteomes" id="UP000323324"/>
    </source>
</evidence>
<organism evidence="2 3">
    <name type="scientific">Bizionia saleffrena</name>
    <dbReference type="NCBI Taxonomy" id="291189"/>
    <lineage>
        <taxon>Bacteria</taxon>
        <taxon>Pseudomonadati</taxon>
        <taxon>Bacteroidota</taxon>
        <taxon>Flavobacteriia</taxon>
        <taxon>Flavobacteriales</taxon>
        <taxon>Flavobacteriaceae</taxon>
        <taxon>Bizionia</taxon>
    </lineage>
</organism>
<dbReference type="Pfam" id="PF19580">
    <property type="entry name" value="Exo_endo_phos_3"/>
    <property type="match status" value="1"/>
</dbReference>
<dbReference type="SUPFAM" id="SSF56219">
    <property type="entry name" value="DNase I-like"/>
    <property type="match status" value="1"/>
</dbReference>
<dbReference type="PANTHER" id="PTHR42834:SF1">
    <property type="entry name" value="ENDONUCLEASE_EXONUCLEASE_PHOSPHATASE FAMILY PROTEIN (AFU_ORTHOLOGUE AFUA_3G09210)"/>
    <property type="match status" value="1"/>
</dbReference>
<keyword evidence="3" id="KW-1185">Reference proteome</keyword>